<dbReference type="InterPro" id="IPR053162">
    <property type="entry name" value="DnaD"/>
</dbReference>
<keyword evidence="6" id="KW-1185">Reference proteome</keyword>
<dbReference type="Proteomes" id="UP001596528">
    <property type="component" value="Unassembled WGS sequence"/>
</dbReference>
<organism evidence="5 6">
    <name type="scientific">Paenibacillus thermoaerophilus</name>
    <dbReference type="NCBI Taxonomy" id="1215385"/>
    <lineage>
        <taxon>Bacteria</taxon>
        <taxon>Bacillati</taxon>
        <taxon>Bacillota</taxon>
        <taxon>Bacilli</taxon>
        <taxon>Bacillales</taxon>
        <taxon>Paenibacillaceae</taxon>
        <taxon>Paenibacillus</taxon>
    </lineage>
</organism>
<evidence type="ECO:0000313" key="6">
    <source>
        <dbReference type="Proteomes" id="UP001596528"/>
    </source>
</evidence>
<keyword evidence="2" id="KW-0175">Coiled coil</keyword>
<feature type="domain" description="DnaB/C C-terminal" evidence="3">
    <location>
        <begin position="149"/>
        <end position="221"/>
    </location>
</feature>
<reference evidence="6" key="1">
    <citation type="journal article" date="2019" name="Int. J. Syst. Evol. Microbiol.">
        <title>The Global Catalogue of Microorganisms (GCM) 10K type strain sequencing project: providing services to taxonomists for standard genome sequencing and annotation.</title>
        <authorList>
            <consortium name="The Broad Institute Genomics Platform"/>
            <consortium name="The Broad Institute Genome Sequencing Center for Infectious Disease"/>
            <person name="Wu L."/>
            <person name="Ma J."/>
        </authorList>
    </citation>
    <scope>NUCLEOTIDE SEQUENCE [LARGE SCALE GENOMIC DNA]</scope>
    <source>
        <strain evidence="6">JCM 18657</strain>
    </source>
</reference>
<dbReference type="SUPFAM" id="SSF158499">
    <property type="entry name" value="DnaD domain-like"/>
    <property type="match status" value="1"/>
</dbReference>
<sequence length="229" mass="26386">MERKSKPNIALQTGLLTGLQETSVQVPGLLLKYMKPLKLSELEVVLILQIMAFKTAEQNDFPTPEQLLERMNAEPAEVMAALERLLKEGYVQIDERLDPVTDVQYEVYNMTPLWAKLATLRAEELAAEVEALERESQTAERGGGRRDIFSVFEQEFARPLTPMECETISMWLDKDRLPEELILAALKEAVFSGKVHFKYIDRILLEWSRNQVRTVEQAREYAQRFRGGR</sequence>
<gene>
    <name evidence="5" type="ORF">ACFQWB_11285</name>
</gene>
<dbReference type="Gene3D" id="1.10.10.10">
    <property type="entry name" value="Winged helix-like DNA-binding domain superfamily/Winged helix DNA-binding domain"/>
    <property type="match status" value="1"/>
</dbReference>
<dbReference type="NCBIfam" id="TIGR01446">
    <property type="entry name" value="DnaD_dom"/>
    <property type="match status" value="1"/>
</dbReference>
<protein>
    <submittedName>
        <fullName evidence="5">DnaD domain-containing protein</fullName>
    </submittedName>
</protein>
<proteinExistence type="inferred from homology"/>
<evidence type="ECO:0000259" key="4">
    <source>
        <dbReference type="Pfam" id="PF21984"/>
    </source>
</evidence>
<dbReference type="PANTHER" id="PTHR37293:SF6">
    <property type="entry name" value="DNA REPLICATION PROTEIN DNAD"/>
    <property type="match status" value="1"/>
</dbReference>
<name>A0ABW2V5C8_9BACL</name>
<dbReference type="InterPro" id="IPR036388">
    <property type="entry name" value="WH-like_DNA-bd_sf"/>
</dbReference>
<dbReference type="InterPro" id="IPR006343">
    <property type="entry name" value="DnaB/C_C"/>
</dbReference>
<dbReference type="Pfam" id="PF21984">
    <property type="entry name" value="DnaD_N"/>
    <property type="match status" value="1"/>
</dbReference>
<dbReference type="PANTHER" id="PTHR37293">
    <property type="entry name" value="PHAGE REPLICATION PROTEIN-RELATED"/>
    <property type="match status" value="1"/>
</dbReference>
<comment type="similarity">
    <text evidence="1">Belongs to the DnaB/DnaD family.</text>
</comment>
<evidence type="ECO:0000259" key="3">
    <source>
        <dbReference type="Pfam" id="PF07261"/>
    </source>
</evidence>
<comment type="caution">
    <text evidence="5">The sequence shown here is derived from an EMBL/GenBank/DDBJ whole genome shotgun (WGS) entry which is preliminary data.</text>
</comment>
<feature type="domain" description="DnaD N-terminal" evidence="4">
    <location>
        <begin position="26"/>
        <end position="121"/>
    </location>
</feature>
<feature type="coiled-coil region" evidence="2">
    <location>
        <begin position="115"/>
        <end position="142"/>
    </location>
</feature>
<evidence type="ECO:0000313" key="5">
    <source>
        <dbReference type="EMBL" id="MFC7750506.1"/>
    </source>
</evidence>
<dbReference type="EMBL" id="JBHTGQ010000023">
    <property type="protein sequence ID" value="MFC7750506.1"/>
    <property type="molecule type" value="Genomic_DNA"/>
</dbReference>
<accession>A0ABW2V5C8</accession>
<evidence type="ECO:0000256" key="2">
    <source>
        <dbReference type="SAM" id="Coils"/>
    </source>
</evidence>
<dbReference type="Pfam" id="PF07261">
    <property type="entry name" value="DnaB_2"/>
    <property type="match status" value="1"/>
</dbReference>
<evidence type="ECO:0000256" key="1">
    <source>
        <dbReference type="ARBA" id="ARBA00093462"/>
    </source>
</evidence>
<dbReference type="Gene3D" id="1.10.10.630">
    <property type="entry name" value="DnaD domain-like"/>
    <property type="match status" value="1"/>
</dbReference>
<dbReference type="RefSeq" id="WP_138787898.1">
    <property type="nucleotide sequence ID" value="NZ_JBHTGQ010000023.1"/>
</dbReference>
<dbReference type="InterPro" id="IPR053843">
    <property type="entry name" value="DnaD_N"/>
</dbReference>
<dbReference type="InterPro" id="IPR034829">
    <property type="entry name" value="DnaD-like_sf"/>
</dbReference>